<name>A0ABU0HWV4_9HYPH</name>
<dbReference type="RefSeq" id="WP_238204626.1">
    <property type="nucleotide sequence ID" value="NZ_BPQE01000020.1"/>
</dbReference>
<dbReference type="EMBL" id="JAUSVP010000001">
    <property type="protein sequence ID" value="MDQ0445964.1"/>
    <property type="molecule type" value="Genomic_DNA"/>
</dbReference>
<keyword evidence="3" id="KW-1185">Reference proteome</keyword>
<proteinExistence type="predicted"/>
<comment type="caution">
    <text evidence="2">The sequence shown here is derived from an EMBL/GenBank/DDBJ whole genome shotgun (WGS) entry which is preliminary data.</text>
</comment>
<evidence type="ECO:0000256" key="1">
    <source>
        <dbReference type="SAM" id="MobiDB-lite"/>
    </source>
</evidence>
<gene>
    <name evidence="2" type="ORF">QO012_000442</name>
</gene>
<organism evidence="2 3">
    <name type="scientific">Methylobacterium aerolatum</name>
    <dbReference type="NCBI Taxonomy" id="418708"/>
    <lineage>
        <taxon>Bacteria</taxon>
        <taxon>Pseudomonadati</taxon>
        <taxon>Pseudomonadota</taxon>
        <taxon>Alphaproteobacteria</taxon>
        <taxon>Hyphomicrobiales</taxon>
        <taxon>Methylobacteriaceae</taxon>
        <taxon>Methylobacterium</taxon>
    </lineage>
</organism>
<feature type="region of interest" description="Disordered" evidence="1">
    <location>
        <begin position="149"/>
        <end position="177"/>
    </location>
</feature>
<reference evidence="2 3" key="1">
    <citation type="submission" date="2023-07" db="EMBL/GenBank/DDBJ databases">
        <title>Genomic Encyclopedia of Type Strains, Phase IV (KMG-IV): sequencing the most valuable type-strain genomes for metagenomic binning, comparative biology and taxonomic classification.</title>
        <authorList>
            <person name="Goeker M."/>
        </authorList>
    </citation>
    <scope>NUCLEOTIDE SEQUENCE [LARGE SCALE GENOMIC DNA]</scope>
    <source>
        <strain evidence="2 3">DSM 19013</strain>
    </source>
</reference>
<evidence type="ECO:0000313" key="2">
    <source>
        <dbReference type="EMBL" id="MDQ0445964.1"/>
    </source>
</evidence>
<evidence type="ECO:0008006" key="4">
    <source>
        <dbReference type="Google" id="ProtNLM"/>
    </source>
</evidence>
<evidence type="ECO:0000313" key="3">
    <source>
        <dbReference type="Proteomes" id="UP001231124"/>
    </source>
</evidence>
<sequence>MAIPAFAQNPIATPAIDESLFKEGSIQLREFNSKAWYAKCQEIIKIKKRVCNLLSTLPGTDGRPDGSILIATTDAGVPAVMIVLAKDVAEGRPISVKSSNIAQIDGRAVKVEYNTVATSQQCDATCKYMFPLDSRLVFTLNAGEPASIFVPAEEPAPPPDPKAKSRKQKHKAEKNEKVEKAAAPLYTILGDGFADALKASTQGW</sequence>
<protein>
    <recommendedName>
        <fullName evidence="4">Invasion associated locus B family protein</fullName>
    </recommendedName>
</protein>
<dbReference type="Proteomes" id="UP001231124">
    <property type="component" value="Unassembled WGS sequence"/>
</dbReference>
<accession>A0ABU0HWV4</accession>